<evidence type="ECO:0000256" key="1">
    <source>
        <dbReference type="ARBA" id="ARBA00004141"/>
    </source>
</evidence>
<reference evidence="8 9" key="1">
    <citation type="submission" date="2019-07" db="EMBL/GenBank/DDBJ databases">
        <title>Quadrisphaera sp. strain DD2A genome sequencing and assembly.</title>
        <authorList>
            <person name="Kim I."/>
        </authorList>
    </citation>
    <scope>NUCLEOTIDE SEQUENCE [LARGE SCALE GENOMIC DNA]</scope>
    <source>
        <strain evidence="8 9">DD2A</strain>
    </source>
</reference>
<proteinExistence type="predicted"/>
<evidence type="ECO:0000256" key="5">
    <source>
        <dbReference type="SAM" id="MobiDB-lite"/>
    </source>
</evidence>
<feature type="transmembrane region" description="Helical" evidence="6">
    <location>
        <begin position="54"/>
        <end position="72"/>
    </location>
</feature>
<dbReference type="RefSeq" id="WP_147927412.1">
    <property type="nucleotide sequence ID" value="NZ_VKAC01000010.1"/>
</dbReference>
<keyword evidence="4 6" id="KW-0472">Membrane</keyword>
<comment type="subcellular location">
    <subcellularLocation>
        <location evidence="1">Membrane</location>
        <topology evidence="1">Multi-pass membrane protein</topology>
    </subcellularLocation>
</comment>
<evidence type="ECO:0000256" key="2">
    <source>
        <dbReference type="ARBA" id="ARBA00022692"/>
    </source>
</evidence>
<evidence type="ECO:0000256" key="4">
    <source>
        <dbReference type="ARBA" id="ARBA00023136"/>
    </source>
</evidence>
<evidence type="ECO:0000259" key="7">
    <source>
        <dbReference type="Pfam" id="PF01794"/>
    </source>
</evidence>
<dbReference type="GO" id="GO:0016020">
    <property type="term" value="C:membrane"/>
    <property type="evidence" value="ECO:0007669"/>
    <property type="project" value="UniProtKB-SubCell"/>
</dbReference>
<dbReference type="OrthoDB" id="4827239at2"/>
<dbReference type="Pfam" id="PF01794">
    <property type="entry name" value="Ferric_reduct"/>
    <property type="match status" value="1"/>
</dbReference>
<dbReference type="EMBL" id="VKAC01000010">
    <property type="protein sequence ID" value="TXR55022.1"/>
    <property type="molecule type" value="Genomic_DNA"/>
</dbReference>
<name>A0A5C8ZAN7_9ACTN</name>
<feature type="region of interest" description="Disordered" evidence="5">
    <location>
        <begin position="206"/>
        <end position="229"/>
    </location>
</feature>
<accession>A0A5C8ZAN7</accession>
<evidence type="ECO:0000256" key="6">
    <source>
        <dbReference type="SAM" id="Phobius"/>
    </source>
</evidence>
<feature type="transmembrane region" description="Helical" evidence="6">
    <location>
        <begin position="12"/>
        <end position="34"/>
    </location>
</feature>
<dbReference type="AlphaFoldDB" id="A0A5C8ZAN7"/>
<feature type="transmembrane region" description="Helical" evidence="6">
    <location>
        <begin position="92"/>
        <end position="115"/>
    </location>
</feature>
<dbReference type="Proteomes" id="UP000321234">
    <property type="component" value="Unassembled WGS sequence"/>
</dbReference>
<evidence type="ECO:0000313" key="9">
    <source>
        <dbReference type="Proteomes" id="UP000321234"/>
    </source>
</evidence>
<sequence length="229" mass="23590">MSETLVDAAWYLGRGTGVSALVLFTAVVVAGVLVRRGEAAPGLSRAAVAAVHRWLGLSALAFLVVHVATMLVDPYAQLQLVDVVVPFLGAWNPFWLGLGTLTLDLVAALVVTSLLRHRLGHRTWRAVHWAAYLCWPSAVLHTLGTGTDAGTWWMTAVVVACTAAVGGAVVLRLLPRRVALPSAAAVAGTSRAADLPGGLSGLSGGLSGASRGAGHEPVARETVGAGGRR</sequence>
<feature type="domain" description="Ferric oxidoreductase" evidence="7">
    <location>
        <begin position="16"/>
        <end position="135"/>
    </location>
</feature>
<keyword evidence="9" id="KW-1185">Reference proteome</keyword>
<organism evidence="8 9">
    <name type="scientific">Quadrisphaera setariae</name>
    <dbReference type="NCBI Taxonomy" id="2593304"/>
    <lineage>
        <taxon>Bacteria</taxon>
        <taxon>Bacillati</taxon>
        <taxon>Actinomycetota</taxon>
        <taxon>Actinomycetes</taxon>
        <taxon>Kineosporiales</taxon>
        <taxon>Kineosporiaceae</taxon>
        <taxon>Quadrisphaera</taxon>
    </lineage>
</organism>
<comment type="caution">
    <text evidence="8">The sequence shown here is derived from an EMBL/GenBank/DDBJ whole genome shotgun (WGS) entry which is preliminary data.</text>
</comment>
<dbReference type="InterPro" id="IPR013130">
    <property type="entry name" value="Fe3_Rdtase_TM_dom"/>
</dbReference>
<protein>
    <submittedName>
        <fullName evidence="8">Ferric reductase</fullName>
    </submittedName>
</protein>
<evidence type="ECO:0000256" key="3">
    <source>
        <dbReference type="ARBA" id="ARBA00022989"/>
    </source>
</evidence>
<evidence type="ECO:0000313" key="8">
    <source>
        <dbReference type="EMBL" id="TXR55022.1"/>
    </source>
</evidence>
<feature type="transmembrane region" description="Helical" evidence="6">
    <location>
        <begin position="127"/>
        <end position="146"/>
    </location>
</feature>
<keyword evidence="2 6" id="KW-0812">Transmembrane</keyword>
<keyword evidence="3 6" id="KW-1133">Transmembrane helix</keyword>
<feature type="transmembrane region" description="Helical" evidence="6">
    <location>
        <begin position="152"/>
        <end position="174"/>
    </location>
</feature>
<gene>
    <name evidence="8" type="ORF">FMM08_16075</name>
</gene>